<feature type="transmembrane region" description="Helical" evidence="1">
    <location>
        <begin position="119"/>
        <end position="137"/>
    </location>
</feature>
<evidence type="ECO:0000313" key="2">
    <source>
        <dbReference type="EMBL" id="QHS81567.1"/>
    </source>
</evidence>
<sequence>MDIRSNQPKVDLAFTGSFFAVSGTVALVLKNYPTAFLSFLLGLSSVWYHLLRTPAAFVLDQIALTSVVVRSFVDGYNGSVPGMTIACVINGYNWIVYFSPYKSLFTDHPNLVIANRWHISIYILTILSIIAQQYYILQAHSLE</sequence>
<keyword evidence="1" id="KW-0472">Membrane</keyword>
<organism evidence="2">
    <name type="scientific">viral metagenome</name>
    <dbReference type="NCBI Taxonomy" id="1070528"/>
    <lineage>
        <taxon>unclassified sequences</taxon>
        <taxon>metagenomes</taxon>
        <taxon>organismal metagenomes</taxon>
    </lineage>
</organism>
<keyword evidence="1" id="KW-0812">Transmembrane</keyword>
<feature type="transmembrane region" description="Helical" evidence="1">
    <location>
        <begin position="80"/>
        <end position="99"/>
    </location>
</feature>
<dbReference type="EMBL" id="MN740758">
    <property type="protein sequence ID" value="QHS81567.1"/>
    <property type="molecule type" value="Genomic_DNA"/>
</dbReference>
<reference evidence="2" key="1">
    <citation type="journal article" date="2020" name="Nature">
        <title>Giant virus diversity and host interactions through global metagenomics.</title>
        <authorList>
            <person name="Schulz F."/>
            <person name="Roux S."/>
            <person name="Paez-Espino D."/>
            <person name="Jungbluth S."/>
            <person name="Walsh D.A."/>
            <person name="Denef V.J."/>
            <person name="McMahon K.D."/>
            <person name="Konstantinidis K.T."/>
            <person name="Eloe-Fadrosh E.A."/>
            <person name="Kyrpides N.C."/>
            <person name="Woyke T."/>
        </authorList>
    </citation>
    <scope>NUCLEOTIDE SEQUENCE</scope>
    <source>
        <strain evidence="2">GVMAG-S-1101164-72</strain>
    </source>
</reference>
<name>A0A6C0AP24_9ZZZZ</name>
<dbReference type="AlphaFoldDB" id="A0A6C0AP24"/>
<accession>A0A6C0AP24</accession>
<evidence type="ECO:0000256" key="1">
    <source>
        <dbReference type="SAM" id="Phobius"/>
    </source>
</evidence>
<feature type="transmembrane region" description="Helical" evidence="1">
    <location>
        <begin position="35"/>
        <end position="59"/>
    </location>
</feature>
<protein>
    <submittedName>
        <fullName evidence="2">Uncharacterized protein</fullName>
    </submittedName>
</protein>
<proteinExistence type="predicted"/>
<feature type="transmembrane region" description="Helical" evidence="1">
    <location>
        <begin position="12"/>
        <end position="29"/>
    </location>
</feature>
<keyword evidence="1" id="KW-1133">Transmembrane helix</keyword>